<evidence type="ECO:0000313" key="2">
    <source>
        <dbReference type="Proteomes" id="UP001153148"/>
    </source>
</evidence>
<evidence type="ECO:0008006" key="3">
    <source>
        <dbReference type="Google" id="ProtNLM"/>
    </source>
</evidence>
<feature type="non-terminal residue" evidence="1">
    <location>
        <position position="151"/>
    </location>
</feature>
<keyword evidence="2" id="KW-1185">Reference proteome</keyword>
<dbReference type="PANTHER" id="PTHR19991">
    <property type="entry name" value="L 2 01289"/>
    <property type="match status" value="1"/>
</dbReference>
<dbReference type="SUPFAM" id="SSF52833">
    <property type="entry name" value="Thioredoxin-like"/>
    <property type="match status" value="1"/>
</dbReference>
<dbReference type="EMBL" id="CAJPIN010029651">
    <property type="protein sequence ID" value="CAG2063842.1"/>
    <property type="molecule type" value="Genomic_DNA"/>
</dbReference>
<accession>A0ABN7P7Z5</accession>
<reference evidence="1" key="1">
    <citation type="submission" date="2021-03" db="EMBL/GenBank/DDBJ databases">
        <authorList>
            <person name="Tran Van P."/>
        </authorList>
    </citation>
    <scope>NUCLEOTIDE SEQUENCE</scope>
</reference>
<dbReference type="Proteomes" id="UP001153148">
    <property type="component" value="Unassembled WGS sequence"/>
</dbReference>
<sequence>MLPFDKEVMATSSIKSIITAQSSDLSFIISELIRRERGSCEEGEECDETLDELENIDDELDEAGIIFVTTEDLGLAKKHGIKTFPTLVFFRNKDPLIYKGDLDDEDEVLGWLTDEDTLEIPGRIEEVNTRMLEHVLQDNSHVVVFFCEHRV</sequence>
<dbReference type="Gene3D" id="3.40.30.10">
    <property type="entry name" value="Glutaredoxin"/>
    <property type="match status" value="1"/>
</dbReference>
<evidence type="ECO:0000313" key="1">
    <source>
        <dbReference type="EMBL" id="CAG2063842.1"/>
    </source>
</evidence>
<gene>
    <name evidence="1" type="ORF">TPAB3V08_LOCUS10789</name>
</gene>
<name>A0ABN7P7Z5_TIMPD</name>
<comment type="caution">
    <text evidence="1">The sequence shown here is derived from an EMBL/GenBank/DDBJ whole genome shotgun (WGS) entry which is preliminary data.</text>
</comment>
<dbReference type="CDD" id="cd02961">
    <property type="entry name" value="PDI_a_family"/>
    <property type="match status" value="1"/>
</dbReference>
<dbReference type="PANTHER" id="PTHR19991:SF3">
    <property type="entry name" value="LETHAL (2) 01289, ISOFORM F"/>
    <property type="match status" value="1"/>
</dbReference>
<organism evidence="1 2">
    <name type="scientific">Timema podura</name>
    <name type="common">Walking stick</name>
    <dbReference type="NCBI Taxonomy" id="61482"/>
    <lineage>
        <taxon>Eukaryota</taxon>
        <taxon>Metazoa</taxon>
        <taxon>Ecdysozoa</taxon>
        <taxon>Arthropoda</taxon>
        <taxon>Hexapoda</taxon>
        <taxon>Insecta</taxon>
        <taxon>Pterygota</taxon>
        <taxon>Neoptera</taxon>
        <taxon>Polyneoptera</taxon>
        <taxon>Phasmatodea</taxon>
        <taxon>Timematodea</taxon>
        <taxon>Timematoidea</taxon>
        <taxon>Timematidae</taxon>
        <taxon>Timema</taxon>
    </lineage>
</organism>
<protein>
    <recommendedName>
        <fullName evidence="3">Thioredoxin domain-containing protein</fullName>
    </recommendedName>
</protein>
<proteinExistence type="predicted"/>
<dbReference type="InterPro" id="IPR036249">
    <property type="entry name" value="Thioredoxin-like_sf"/>
</dbReference>